<dbReference type="HOGENOM" id="CLU_010463_0_0_1"/>
<proteinExistence type="predicted"/>
<keyword evidence="3" id="KW-1185">Reference proteome</keyword>
<gene>
    <name evidence="2" type="primary">Dgri\GH10753</name>
    <name evidence="2" type="ORF">Dgri_GH10753</name>
</gene>
<evidence type="ECO:0000313" key="3">
    <source>
        <dbReference type="Proteomes" id="UP000001070"/>
    </source>
</evidence>
<reference evidence="2 3" key="1">
    <citation type="journal article" date="2007" name="Nature">
        <title>Evolution of genes and genomes on the Drosophila phylogeny.</title>
        <authorList>
            <consortium name="Drosophila 12 Genomes Consortium"/>
            <person name="Clark A.G."/>
            <person name="Eisen M.B."/>
            <person name="Smith D.R."/>
            <person name="Bergman C.M."/>
            <person name="Oliver B."/>
            <person name="Markow T.A."/>
            <person name="Kaufman T.C."/>
            <person name="Kellis M."/>
            <person name="Gelbart W."/>
            <person name="Iyer V.N."/>
            <person name="Pollard D.A."/>
            <person name="Sackton T.B."/>
            <person name="Larracuente A.M."/>
            <person name="Singh N.D."/>
            <person name="Abad J.P."/>
            <person name="Abt D.N."/>
            <person name="Adryan B."/>
            <person name="Aguade M."/>
            <person name="Akashi H."/>
            <person name="Anderson W.W."/>
            <person name="Aquadro C.F."/>
            <person name="Ardell D.H."/>
            <person name="Arguello R."/>
            <person name="Artieri C.G."/>
            <person name="Barbash D.A."/>
            <person name="Barker D."/>
            <person name="Barsanti P."/>
            <person name="Batterham P."/>
            <person name="Batzoglou S."/>
            <person name="Begun D."/>
            <person name="Bhutkar A."/>
            <person name="Blanco E."/>
            <person name="Bosak S.A."/>
            <person name="Bradley R.K."/>
            <person name="Brand A.D."/>
            <person name="Brent M.R."/>
            <person name="Brooks A.N."/>
            <person name="Brown R.H."/>
            <person name="Butlin R.K."/>
            <person name="Caggese C."/>
            <person name="Calvi B.R."/>
            <person name="Bernardo de Carvalho A."/>
            <person name="Caspi A."/>
            <person name="Castrezana S."/>
            <person name="Celniker S.E."/>
            <person name="Chang J.L."/>
            <person name="Chapple C."/>
            <person name="Chatterji S."/>
            <person name="Chinwalla A."/>
            <person name="Civetta A."/>
            <person name="Clifton S.W."/>
            <person name="Comeron J.M."/>
            <person name="Costello J.C."/>
            <person name="Coyne J.A."/>
            <person name="Daub J."/>
            <person name="David R.G."/>
            <person name="Delcher A.L."/>
            <person name="Delehaunty K."/>
            <person name="Do C.B."/>
            <person name="Ebling H."/>
            <person name="Edwards K."/>
            <person name="Eickbush T."/>
            <person name="Evans J.D."/>
            <person name="Filipski A."/>
            <person name="Findeiss S."/>
            <person name="Freyhult E."/>
            <person name="Fulton L."/>
            <person name="Fulton R."/>
            <person name="Garcia A.C."/>
            <person name="Gardiner A."/>
            <person name="Garfield D.A."/>
            <person name="Garvin B.E."/>
            <person name="Gibson G."/>
            <person name="Gilbert D."/>
            <person name="Gnerre S."/>
            <person name="Godfrey J."/>
            <person name="Good R."/>
            <person name="Gotea V."/>
            <person name="Gravely B."/>
            <person name="Greenberg A.J."/>
            <person name="Griffiths-Jones S."/>
            <person name="Gross S."/>
            <person name="Guigo R."/>
            <person name="Gustafson E.A."/>
            <person name="Haerty W."/>
            <person name="Hahn M.W."/>
            <person name="Halligan D.L."/>
            <person name="Halpern A.L."/>
            <person name="Halter G.M."/>
            <person name="Han M.V."/>
            <person name="Heger A."/>
            <person name="Hillier L."/>
            <person name="Hinrichs A.S."/>
            <person name="Holmes I."/>
            <person name="Hoskins R.A."/>
            <person name="Hubisz M.J."/>
            <person name="Hultmark D."/>
            <person name="Huntley M.A."/>
            <person name="Jaffe D.B."/>
            <person name="Jagadeeshan S."/>
            <person name="Jeck W.R."/>
            <person name="Johnson J."/>
            <person name="Jones C.D."/>
            <person name="Jordan W.C."/>
            <person name="Karpen G.H."/>
            <person name="Kataoka E."/>
            <person name="Keightley P.D."/>
            <person name="Kheradpour P."/>
            <person name="Kirkness E.F."/>
            <person name="Koerich L.B."/>
            <person name="Kristiansen K."/>
            <person name="Kudrna D."/>
            <person name="Kulathinal R.J."/>
            <person name="Kumar S."/>
            <person name="Kwok R."/>
            <person name="Lander E."/>
            <person name="Langley C.H."/>
            <person name="Lapoint R."/>
            <person name="Lazzaro B.P."/>
            <person name="Lee S.J."/>
            <person name="Levesque L."/>
            <person name="Li R."/>
            <person name="Lin C.F."/>
            <person name="Lin M.F."/>
            <person name="Lindblad-Toh K."/>
            <person name="Llopart A."/>
            <person name="Long M."/>
            <person name="Low L."/>
            <person name="Lozovsky E."/>
            <person name="Lu J."/>
            <person name="Luo M."/>
            <person name="Machado C.A."/>
            <person name="Makalowski W."/>
            <person name="Marzo M."/>
            <person name="Matsuda M."/>
            <person name="Matzkin L."/>
            <person name="McAllister B."/>
            <person name="McBride C.S."/>
            <person name="McKernan B."/>
            <person name="McKernan K."/>
            <person name="Mendez-Lago M."/>
            <person name="Minx P."/>
            <person name="Mollenhauer M.U."/>
            <person name="Montooth K."/>
            <person name="Mount S.M."/>
            <person name="Mu X."/>
            <person name="Myers E."/>
            <person name="Negre B."/>
            <person name="Newfeld S."/>
            <person name="Nielsen R."/>
            <person name="Noor M.A."/>
            <person name="O'Grady P."/>
            <person name="Pachter L."/>
            <person name="Papaceit M."/>
            <person name="Parisi M.J."/>
            <person name="Parisi M."/>
            <person name="Parts L."/>
            <person name="Pedersen J.S."/>
            <person name="Pesole G."/>
            <person name="Phillippy A.M."/>
            <person name="Ponting C.P."/>
            <person name="Pop M."/>
            <person name="Porcelli D."/>
            <person name="Powell J.R."/>
            <person name="Prohaska S."/>
            <person name="Pruitt K."/>
            <person name="Puig M."/>
            <person name="Quesneville H."/>
            <person name="Ram K.R."/>
            <person name="Rand D."/>
            <person name="Rasmussen M.D."/>
            <person name="Reed L.K."/>
            <person name="Reenan R."/>
            <person name="Reily A."/>
            <person name="Remington K.A."/>
            <person name="Rieger T.T."/>
            <person name="Ritchie M.G."/>
            <person name="Robin C."/>
            <person name="Rogers Y.H."/>
            <person name="Rohde C."/>
            <person name="Rozas J."/>
            <person name="Rubenfield M.J."/>
            <person name="Ruiz A."/>
            <person name="Russo S."/>
            <person name="Salzberg S.L."/>
            <person name="Sanchez-Gracia A."/>
            <person name="Saranga D.J."/>
            <person name="Sato H."/>
            <person name="Schaeffer S.W."/>
            <person name="Schatz M.C."/>
            <person name="Schlenke T."/>
            <person name="Schwartz R."/>
            <person name="Segarra C."/>
            <person name="Singh R.S."/>
            <person name="Sirot L."/>
            <person name="Sirota M."/>
            <person name="Sisneros N.B."/>
            <person name="Smith C.D."/>
            <person name="Smith T.F."/>
            <person name="Spieth J."/>
            <person name="Stage D.E."/>
            <person name="Stark A."/>
            <person name="Stephan W."/>
            <person name="Strausberg R.L."/>
            <person name="Strempel S."/>
            <person name="Sturgill D."/>
            <person name="Sutton G."/>
            <person name="Sutton G.G."/>
            <person name="Tao W."/>
            <person name="Teichmann S."/>
            <person name="Tobari Y.N."/>
            <person name="Tomimura Y."/>
            <person name="Tsolas J.M."/>
            <person name="Valente V.L."/>
            <person name="Venter E."/>
            <person name="Venter J.C."/>
            <person name="Vicario S."/>
            <person name="Vieira F.G."/>
            <person name="Vilella A.J."/>
            <person name="Villasante A."/>
            <person name="Walenz B."/>
            <person name="Wang J."/>
            <person name="Wasserman M."/>
            <person name="Watts T."/>
            <person name="Wilson D."/>
            <person name="Wilson R.K."/>
            <person name="Wing R.A."/>
            <person name="Wolfner M.F."/>
            <person name="Wong A."/>
            <person name="Wong G.K."/>
            <person name="Wu C.I."/>
            <person name="Wu G."/>
            <person name="Yamamoto D."/>
            <person name="Yang H.P."/>
            <person name="Yang S.P."/>
            <person name="Yorke J.A."/>
            <person name="Yoshida K."/>
            <person name="Zdobnov E."/>
            <person name="Zhang P."/>
            <person name="Zhang Y."/>
            <person name="Zimin A.V."/>
            <person name="Baldwin J."/>
            <person name="Abdouelleil A."/>
            <person name="Abdulkadir J."/>
            <person name="Abebe A."/>
            <person name="Abera B."/>
            <person name="Abreu J."/>
            <person name="Acer S.C."/>
            <person name="Aftuck L."/>
            <person name="Alexander A."/>
            <person name="An P."/>
            <person name="Anderson E."/>
            <person name="Anderson S."/>
            <person name="Arachi H."/>
            <person name="Azer M."/>
            <person name="Bachantsang P."/>
            <person name="Barry A."/>
            <person name="Bayul T."/>
            <person name="Berlin A."/>
            <person name="Bessette D."/>
            <person name="Bloom T."/>
            <person name="Blye J."/>
            <person name="Boguslavskiy L."/>
            <person name="Bonnet C."/>
            <person name="Boukhgalter B."/>
            <person name="Bourzgui I."/>
            <person name="Brown A."/>
            <person name="Cahill P."/>
            <person name="Channer S."/>
            <person name="Cheshatsang Y."/>
            <person name="Chuda L."/>
            <person name="Citroen M."/>
            <person name="Collymore A."/>
            <person name="Cooke P."/>
            <person name="Costello M."/>
            <person name="D'Aco K."/>
            <person name="Daza R."/>
            <person name="De Haan G."/>
            <person name="DeGray S."/>
            <person name="DeMaso C."/>
            <person name="Dhargay N."/>
            <person name="Dooley K."/>
            <person name="Dooley E."/>
            <person name="Doricent M."/>
            <person name="Dorje P."/>
            <person name="Dorjee K."/>
            <person name="Dupes A."/>
            <person name="Elong R."/>
            <person name="Falk J."/>
            <person name="Farina A."/>
            <person name="Faro S."/>
            <person name="Ferguson D."/>
            <person name="Fisher S."/>
            <person name="Foley C.D."/>
            <person name="Franke A."/>
            <person name="Friedrich D."/>
            <person name="Gadbois L."/>
            <person name="Gearin G."/>
            <person name="Gearin C.R."/>
            <person name="Giannoukos G."/>
            <person name="Goode T."/>
            <person name="Graham J."/>
            <person name="Grandbois E."/>
            <person name="Grewal S."/>
            <person name="Gyaltsen K."/>
            <person name="Hafez N."/>
            <person name="Hagos B."/>
            <person name="Hall J."/>
            <person name="Henson C."/>
            <person name="Hollinger A."/>
            <person name="Honan T."/>
            <person name="Huard M.D."/>
            <person name="Hughes L."/>
            <person name="Hurhula B."/>
            <person name="Husby M.E."/>
            <person name="Kamat A."/>
            <person name="Kanga B."/>
            <person name="Kashin S."/>
            <person name="Khazanovich D."/>
            <person name="Kisner P."/>
            <person name="Lance K."/>
            <person name="Lara M."/>
            <person name="Lee W."/>
            <person name="Lennon N."/>
            <person name="Letendre F."/>
            <person name="LeVine R."/>
            <person name="Lipovsky A."/>
            <person name="Liu X."/>
            <person name="Liu J."/>
            <person name="Liu S."/>
            <person name="Lokyitsang T."/>
            <person name="Lokyitsang Y."/>
            <person name="Lubonja R."/>
            <person name="Lui A."/>
            <person name="MacDonald P."/>
            <person name="Magnisalis V."/>
            <person name="Maru K."/>
            <person name="Matthews C."/>
            <person name="McCusker W."/>
            <person name="McDonough S."/>
            <person name="Mehta T."/>
            <person name="Meldrim J."/>
            <person name="Meneus L."/>
            <person name="Mihai O."/>
            <person name="Mihalev A."/>
            <person name="Mihova T."/>
            <person name="Mittelman R."/>
            <person name="Mlenga V."/>
            <person name="Montmayeur A."/>
            <person name="Mulrain L."/>
            <person name="Navidi A."/>
            <person name="Naylor J."/>
            <person name="Negash T."/>
            <person name="Nguyen T."/>
            <person name="Nguyen N."/>
            <person name="Nicol R."/>
            <person name="Norbu C."/>
            <person name="Norbu N."/>
            <person name="Novod N."/>
            <person name="O'Neill B."/>
            <person name="Osman S."/>
            <person name="Markiewicz E."/>
            <person name="Oyono O.L."/>
            <person name="Patti C."/>
            <person name="Phunkhang P."/>
            <person name="Pierre F."/>
            <person name="Priest M."/>
            <person name="Raghuraman S."/>
            <person name="Rege F."/>
            <person name="Reyes R."/>
            <person name="Rise C."/>
            <person name="Rogov P."/>
            <person name="Ross K."/>
            <person name="Ryan E."/>
            <person name="Settipalli S."/>
            <person name="Shea T."/>
            <person name="Sherpa N."/>
            <person name="Shi L."/>
            <person name="Shih D."/>
            <person name="Sparrow T."/>
            <person name="Spaulding J."/>
            <person name="Stalker J."/>
            <person name="Stange-Thomann N."/>
            <person name="Stavropoulos S."/>
            <person name="Stone C."/>
            <person name="Strader C."/>
            <person name="Tesfaye S."/>
            <person name="Thomson T."/>
            <person name="Thoulutsang Y."/>
            <person name="Thoulutsang D."/>
            <person name="Topham K."/>
            <person name="Topping I."/>
            <person name="Tsamla T."/>
            <person name="Vassiliev H."/>
            <person name="Vo A."/>
            <person name="Wangchuk T."/>
            <person name="Wangdi T."/>
            <person name="Weiand M."/>
            <person name="Wilkinson J."/>
            <person name="Wilson A."/>
            <person name="Yadav S."/>
            <person name="Young G."/>
            <person name="Yu Q."/>
            <person name="Zembek L."/>
            <person name="Zhong D."/>
            <person name="Zimmer A."/>
            <person name="Zwirko Z."/>
            <person name="Jaffe D.B."/>
            <person name="Alvarez P."/>
            <person name="Brockman W."/>
            <person name="Butler J."/>
            <person name="Chin C."/>
            <person name="Gnerre S."/>
            <person name="Grabherr M."/>
            <person name="Kleber M."/>
            <person name="Mauceli E."/>
            <person name="MacCallum I."/>
        </authorList>
    </citation>
    <scope>NUCLEOTIDE SEQUENCE [LARGE SCALE GENOMIC DNA]</scope>
    <source>
        <strain evidence="3">Tucson 15287-2541.00</strain>
    </source>
</reference>
<dbReference type="FunCoup" id="B4JBN1">
    <property type="interactions" value="123"/>
</dbReference>
<dbReference type="EMBL" id="CH916368">
    <property type="protein sequence ID" value="EDW02966.1"/>
    <property type="molecule type" value="Genomic_DNA"/>
</dbReference>
<dbReference type="OrthoDB" id="10064600at2759"/>
<feature type="compositionally biased region" description="Polar residues" evidence="1">
    <location>
        <begin position="460"/>
        <end position="470"/>
    </location>
</feature>
<protein>
    <submittedName>
        <fullName evidence="2">GH10753</fullName>
    </submittedName>
</protein>
<dbReference type="InParanoid" id="B4JBN1"/>
<dbReference type="Proteomes" id="UP000001070">
    <property type="component" value="Unassembled WGS sequence"/>
</dbReference>
<evidence type="ECO:0000313" key="2">
    <source>
        <dbReference type="EMBL" id="EDW02966.1"/>
    </source>
</evidence>
<organism evidence="3">
    <name type="scientific">Drosophila grimshawi</name>
    <name type="common">Hawaiian fruit fly</name>
    <name type="synonym">Idiomyia grimshawi</name>
    <dbReference type="NCBI Taxonomy" id="7222"/>
    <lineage>
        <taxon>Eukaryota</taxon>
        <taxon>Metazoa</taxon>
        <taxon>Ecdysozoa</taxon>
        <taxon>Arthropoda</taxon>
        <taxon>Hexapoda</taxon>
        <taxon>Insecta</taxon>
        <taxon>Pterygota</taxon>
        <taxon>Neoptera</taxon>
        <taxon>Endopterygota</taxon>
        <taxon>Diptera</taxon>
        <taxon>Brachycera</taxon>
        <taxon>Muscomorpha</taxon>
        <taxon>Ephydroidea</taxon>
        <taxon>Drosophilidae</taxon>
        <taxon>Drosophila</taxon>
        <taxon>Hawaiian Drosophila</taxon>
    </lineage>
</organism>
<dbReference type="eggNOG" id="ENOG502RTII">
    <property type="taxonomic scope" value="Eukaryota"/>
</dbReference>
<dbReference type="PhylomeDB" id="B4JBN1"/>
<name>B4JBN1_DROGR</name>
<sequence length="872" mass="91996">MSDNDYRFGFGKENKIEINELKHDGLWRLNLNNNNNNLVACNSTHNYTSPDGEEQATLQRTMAKAKQKQTTTTAAAAAAAAVAATAAAATATTTTIIPIPIPTATTTTAAAATTTTMGAVAVTPTCVAHIEDEGGGEESDGAVADDDDGDCAAAAAAAAAAALNGIGFGMGIGIGVGIGAAYALSALPALNCELAASALSPTDAAVGGLSSSRTSMNNSTENLSYASDNYYAEDLILLDDDEDDDEDDDVEAEEISLNSDDCVYAYRGDAADFDMAALDASTGRGGRNLDFGLVRDDETDFLEMDFEPDPSSELEFAASAQEAAAAAAGHANLLLMPRDYSQLQSGRHLSTPTQSRQLYSSPIEELAMPAPQEALQRLSKKFARISLNLDQIKNDGDACSDMDADELLCGSGGGGGGIGGGIGSGKDDEDLLGATTSGADVNTTLAHSLPSTLVYSSFSRSTSVPSGNSHATEEPCNSKLTGAKPKRLSTLSNSSSLVSASKSCASSSSKSRRSQPSFDERCYSCTDFRAVSLQQQQQHQQDVAPMLVAAAAVVAASAAMASNSTQFDLGSGEETCLDCLEKEFLANTIGKALDLSSCAKCRRRGGGRGSSLSLYARAEQTRCRSGSPGYLDEYGGLFSWHNPAGGAGDIGHYNQRFISCDNNFGGMQLLKQSFSTEPLVERLSTAHLSEEHLVQALDKLHISYNASLLHAYFEQLAAPSPRVTDAANLKQLLLHASKQQCNHRKLKNLIELITRQQPQQHQLNVQFKRTNASQTALVPVKVTDILAAWKRHRDLNVLRQLDARFHLANVLGKIGHIVRQAQQTPVASGSAATTSASAAALTSISSTQLELPEFLMIPQYYACGELTLTRKC</sequence>
<dbReference type="AlphaFoldDB" id="B4JBN1"/>
<dbReference type="STRING" id="7222.B4JBN1"/>
<evidence type="ECO:0000256" key="1">
    <source>
        <dbReference type="SAM" id="MobiDB-lite"/>
    </source>
</evidence>
<dbReference type="OMA" id="YASDNFY"/>
<feature type="region of interest" description="Disordered" evidence="1">
    <location>
        <begin position="460"/>
        <end position="494"/>
    </location>
</feature>
<accession>B4JBN1</accession>